<dbReference type="GO" id="GO:0042138">
    <property type="term" value="P:meiotic DNA double-strand break formation"/>
    <property type="evidence" value="ECO:0007669"/>
    <property type="project" value="TreeGrafter"/>
</dbReference>
<keyword evidence="3" id="KW-1185">Reference proteome</keyword>
<dbReference type="PANTHER" id="PTHR37695">
    <property type="entry name" value="RECOMBINATION INITIATION DEFECTS 3-RELATED"/>
    <property type="match status" value="1"/>
</dbReference>
<evidence type="ECO:0000313" key="3">
    <source>
        <dbReference type="Proteomes" id="UP001163823"/>
    </source>
</evidence>
<dbReference type="EMBL" id="JARAOO010000007">
    <property type="protein sequence ID" value="KAJ7962399.1"/>
    <property type="molecule type" value="Genomic_DNA"/>
</dbReference>
<name>A0AAD7PPK9_QUISA</name>
<gene>
    <name evidence="2" type="ORF">O6P43_017630</name>
</gene>
<reference evidence="2" key="1">
    <citation type="journal article" date="2023" name="Science">
        <title>Elucidation of the pathway for biosynthesis of saponin adjuvants from the soapbark tree.</title>
        <authorList>
            <person name="Reed J."/>
            <person name="Orme A."/>
            <person name="El-Demerdash A."/>
            <person name="Owen C."/>
            <person name="Martin L.B.B."/>
            <person name="Misra R.C."/>
            <person name="Kikuchi S."/>
            <person name="Rejzek M."/>
            <person name="Martin A.C."/>
            <person name="Harkess A."/>
            <person name="Leebens-Mack J."/>
            <person name="Louveau T."/>
            <person name="Stephenson M.J."/>
            <person name="Osbourn A."/>
        </authorList>
    </citation>
    <scope>NUCLEOTIDE SEQUENCE</scope>
    <source>
        <strain evidence="2">S10</strain>
    </source>
</reference>
<dbReference type="AlphaFoldDB" id="A0AAD7PPK9"/>
<evidence type="ECO:0000313" key="2">
    <source>
        <dbReference type="EMBL" id="KAJ7962399.1"/>
    </source>
</evidence>
<evidence type="ECO:0000256" key="1">
    <source>
        <dbReference type="SAM" id="MobiDB-lite"/>
    </source>
</evidence>
<dbReference type="Proteomes" id="UP001163823">
    <property type="component" value="Chromosome 7"/>
</dbReference>
<sequence length="424" mass="47897">MKMKINKACDLSSISVLPPHARMRSNNVPTGLQASQLRSQPSQQSFSHGLSSQHMMLSQFSQNSLDEAVTNDQRFGSQERESSVKKICSLPPPTYARDESQVPPSRSSTNLMRKWNSAIPDHRSQLSEGLEHRIGIMETSLNRFGMILDSVQSDIMQVNKGTKEVTLETESIRQKLTAQDNFCQLMIKGQEEIKASLDGRLKSLSVQVNRDTCQEKLPEIFMVLSALPQQLEASVLKLQNELHNAFTKEIQVIACSLKSSNPKDPIPSMLSPKGKKKNYAKHVLRISLHICWQVTGNQATSQRKRVPLSNAPEKVNAQATVAPKVEIGGWKSVKKEKATFTDRASSKEHKQKEASSSEECIMEERECRVVIESDEEIDGGFSCLLEKDTDLHRYPIEDVKEETQRILRKARRRKRRYCSPIIVN</sequence>
<comment type="caution">
    <text evidence="2">The sequence shown here is derived from an EMBL/GenBank/DDBJ whole genome shotgun (WGS) entry which is preliminary data.</text>
</comment>
<protein>
    <submittedName>
        <fullName evidence="2">Protein PAIR1</fullName>
    </submittedName>
</protein>
<dbReference type="PANTHER" id="PTHR37695:SF1">
    <property type="entry name" value="RECOMBINATION INITIATION DEFECTS 3-RELATED"/>
    <property type="match status" value="1"/>
</dbReference>
<feature type="region of interest" description="Disordered" evidence="1">
    <location>
        <begin position="71"/>
        <end position="110"/>
    </location>
</feature>
<accession>A0AAD7PPK9</accession>
<organism evidence="2 3">
    <name type="scientific">Quillaja saponaria</name>
    <name type="common">Soap bark tree</name>
    <dbReference type="NCBI Taxonomy" id="32244"/>
    <lineage>
        <taxon>Eukaryota</taxon>
        <taxon>Viridiplantae</taxon>
        <taxon>Streptophyta</taxon>
        <taxon>Embryophyta</taxon>
        <taxon>Tracheophyta</taxon>
        <taxon>Spermatophyta</taxon>
        <taxon>Magnoliopsida</taxon>
        <taxon>eudicotyledons</taxon>
        <taxon>Gunneridae</taxon>
        <taxon>Pentapetalae</taxon>
        <taxon>rosids</taxon>
        <taxon>fabids</taxon>
        <taxon>Fabales</taxon>
        <taxon>Quillajaceae</taxon>
        <taxon>Quillaja</taxon>
    </lineage>
</organism>
<dbReference type="GO" id="GO:0009556">
    <property type="term" value="P:microsporogenesis"/>
    <property type="evidence" value="ECO:0007669"/>
    <property type="project" value="TreeGrafter"/>
</dbReference>
<dbReference type="GO" id="GO:0009553">
    <property type="term" value="P:embryo sac development"/>
    <property type="evidence" value="ECO:0007669"/>
    <property type="project" value="TreeGrafter"/>
</dbReference>
<proteinExistence type="predicted"/>
<dbReference type="GO" id="GO:0070192">
    <property type="term" value="P:chromosome organization involved in meiotic cell cycle"/>
    <property type="evidence" value="ECO:0007669"/>
    <property type="project" value="InterPro"/>
</dbReference>
<dbReference type="InterPro" id="IPR034546">
    <property type="entry name" value="PAIR1"/>
</dbReference>
<dbReference type="GO" id="GO:0005634">
    <property type="term" value="C:nucleus"/>
    <property type="evidence" value="ECO:0007669"/>
    <property type="project" value="TreeGrafter"/>
</dbReference>